<keyword evidence="2" id="KW-0223">Dioxygenase</keyword>
<evidence type="ECO:0000256" key="5">
    <source>
        <dbReference type="ARBA" id="ARBA00035013"/>
    </source>
</evidence>
<gene>
    <name evidence="9" type="ORF">TPA0598_07_05870</name>
</gene>
<dbReference type="Proteomes" id="UP000048965">
    <property type="component" value="Unassembled WGS sequence"/>
</dbReference>
<dbReference type="RefSeq" id="WP_042158536.1">
    <property type="nucleotide sequence ID" value="NZ_BBNO01000007.1"/>
</dbReference>
<name>A0A0P4RBF0_9ACTN</name>
<dbReference type="PANTHER" id="PTHR39479:SF2">
    <property type="entry name" value="2-OXOADIPATE DIOXYGENASE_DECARBOXYLASE"/>
    <property type="match status" value="1"/>
</dbReference>
<evidence type="ECO:0000313" key="10">
    <source>
        <dbReference type="Proteomes" id="UP000048965"/>
    </source>
</evidence>
<evidence type="ECO:0000256" key="2">
    <source>
        <dbReference type="ARBA" id="ARBA00022964"/>
    </source>
</evidence>
<dbReference type="SMART" id="SM01150">
    <property type="entry name" value="DUF1338"/>
    <property type="match status" value="1"/>
</dbReference>
<dbReference type="AlphaFoldDB" id="A0A0P4RBF0"/>
<dbReference type="PANTHER" id="PTHR39479">
    <property type="match status" value="1"/>
</dbReference>
<keyword evidence="3" id="KW-0560">Oxidoreductase</keyword>
<sequence>MFSQWQLRAAFARRLSDMYGREVPAYTTLVDVSHEVNEEVLRERGADAERLGSIGRVTAERHGAIRVGTPEELGQVARIFGALGMHPVGFYDLREAAGSAIPVVSTAFRPVDGEELARNPFRVFTSLLTPADPRFFDPGLRARLENFLAGRQLFPPELLALADRAEAAGELSDTDAERFLHLAVQVFELSPEPVDKAWYETLEKVSAVAADIGGVRSTHINHLTPRVLDIDALYRRMTERGIEMIDAIQGPPRWPGPDVLLRQTSFRALAEPRAMRTPDGEVISGALRVRFGEVEARGIALTRRGRARYDALLARVDELTARDPQADRADVARAVWMAELPDTEHALAAQGLAHFTYHVVPGRPADGSRPPAGLDALLDQGWVRAEPLVYEDFLPRSAAGIFQSNLSDEGSRNNDRTGIAYDSAWLSGAIGREVLDPFDLYEEQQNRSLAQVARELALDGLPG</sequence>
<organism evidence="9 10">
    <name type="scientific">Streptomyces lydicamycinicus</name>
    <dbReference type="NCBI Taxonomy" id="1546107"/>
    <lineage>
        <taxon>Bacteria</taxon>
        <taxon>Bacillati</taxon>
        <taxon>Actinomycetota</taxon>
        <taxon>Actinomycetes</taxon>
        <taxon>Kitasatosporales</taxon>
        <taxon>Streptomycetaceae</taxon>
        <taxon>Streptomyces</taxon>
    </lineage>
</organism>
<keyword evidence="4" id="KW-0408">Iron</keyword>
<dbReference type="InterPro" id="IPR047869">
    <property type="entry name" value="YdcJ_bac-like"/>
</dbReference>
<dbReference type="GO" id="GO:0051213">
    <property type="term" value="F:dioxygenase activity"/>
    <property type="evidence" value="ECO:0007669"/>
    <property type="project" value="UniProtKB-KW"/>
</dbReference>
<evidence type="ECO:0000256" key="6">
    <source>
        <dbReference type="ARBA" id="ARBA00035023"/>
    </source>
</evidence>
<reference evidence="10" key="1">
    <citation type="submission" date="2014-09" db="EMBL/GenBank/DDBJ databases">
        <title>Whole genome shotgun sequence of Streptomyces sp. NBRC 110027.</title>
        <authorList>
            <person name="Komaki H."/>
            <person name="Ichikawa N."/>
            <person name="Katano-Makiyama Y."/>
            <person name="Hosoyama A."/>
            <person name="Hashimoto M."/>
            <person name="Uohara A."/>
            <person name="Kitahashi Y."/>
            <person name="Ohji S."/>
            <person name="Kimura A."/>
            <person name="Yamazoe A."/>
            <person name="Igarashi Y."/>
            <person name="Fujita N."/>
        </authorList>
    </citation>
    <scope>NUCLEOTIDE SEQUENCE [LARGE SCALE GENOMIC DNA]</scope>
    <source>
        <strain evidence="10">NBRC 110027</strain>
    </source>
</reference>
<evidence type="ECO:0000313" key="9">
    <source>
        <dbReference type="EMBL" id="GAO10863.1"/>
    </source>
</evidence>
<dbReference type="Gene3D" id="3.10.180.80">
    <property type="entry name" value="Uncharacterised protein PF07063, DUF1338"/>
    <property type="match status" value="1"/>
</dbReference>
<comment type="similarity">
    <text evidence="5">Belongs to the 2-oxoadipate dioxygenase/decarboxylase family.</text>
</comment>
<evidence type="ECO:0000256" key="4">
    <source>
        <dbReference type="ARBA" id="ARBA00023004"/>
    </source>
</evidence>
<dbReference type="EC" id="1.13.11.93" evidence="6"/>
<protein>
    <recommendedName>
        <fullName evidence="7">2-oxoadipate dioxygenase/decarboxylase</fullName>
        <ecNumber evidence="6">1.13.11.93</ecNumber>
    </recommendedName>
    <alternativeName>
        <fullName evidence="8">2-hydroxyglutarate synthase</fullName>
    </alternativeName>
</protein>
<keyword evidence="10" id="KW-1185">Reference proteome</keyword>
<evidence type="ECO:0000256" key="3">
    <source>
        <dbReference type="ARBA" id="ARBA00023002"/>
    </source>
</evidence>
<dbReference type="Pfam" id="PF07063">
    <property type="entry name" value="HGLS"/>
    <property type="match status" value="1"/>
</dbReference>
<dbReference type="CDD" id="cd16348">
    <property type="entry name" value="VOC_YdcJ_like"/>
    <property type="match status" value="1"/>
</dbReference>
<dbReference type="OrthoDB" id="4394119at2"/>
<comment type="caution">
    <text evidence="9">The sequence shown here is derived from an EMBL/GenBank/DDBJ whole genome shotgun (WGS) entry which is preliminary data.</text>
</comment>
<dbReference type="EMBL" id="BBNO01000007">
    <property type="protein sequence ID" value="GAO10863.1"/>
    <property type="molecule type" value="Genomic_DNA"/>
</dbReference>
<comment type="cofactor">
    <cofactor evidence="1">
        <name>Fe(2+)</name>
        <dbReference type="ChEBI" id="CHEBI:29033"/>
    </cofactor>
</comment>
<proteinExistence type="inferred from homology"/>
<accession>A0A0P4RBF0</accession>
<reference evidence="9 10" key="2">
    <citation type="journal article" date="2015" name="Stand. Genomic Sci.">
        <title>Draft genome sequence of marine-derived Streptomyces sp. TP-A0598, a producer of anti-MRSA antibiotic lydicamycins.</title>
        <authorList>
            <person name="Komaki H."/>
            <person name="Ichikawa N."/>
            <person name="Hosoyama A."/>
            <person name="Fujita N."/>
            <person name="Igarashi Y."/>
        </authorList>
    </citation>
    <scope>NUCLEOTIDE SEQUENCE [LARGE SCALE GENOMIC DNA]</scope>
    <source>
        <strain evidence="9 10">NBRC 110027</strain>
    </source>
</reference>
<evidence type="ECO:0000256" key="8">
    <source>
        <dbReference type="ARBA" id="ARBA00035045"/>
    </source>
</evidence>
<dbReference type="InterPro" id="IPR009770">
    <property type="entry name" value="HGLS"/>
</dbReference>
<evidence type="ECO:0000256" key="1">
    <source>
        <dbReference type="ARBA" id="ARBA00001954"/>
    </source>
</evidence>
<evidence type="ECO:0000256" key="7">
    <source>
        <dbReference type="ARBA" id="ARBA00035034"/>
    </source>
</evidence>